<dbReference type="PANTHER" id="PTHR35763:SF1">
    <property type="entry name" value="OS11G0133900 PROTEIN"/>
    <property type="match status" value="1"/>
</dbReference>
<dbReference type="Proteomes" id="UP000722791">
    <property type="component" value="Unassembled WGS sequence"/>
</dbReference>
<proteinExistence type="predicted"/>
<protein>
    <submittedName>
        <fullName evidence="1">Uncharacterized protein</fullName>
    </submittedName>
</protein>
<gene>
    <name evidence="1" type="ORF">Vretifemale_3112</name>
    <name evidence="2" type="ORF">Vretimale_4491</name>
</gene>
<sequence length="172" mass="18570">MPHVIVNPAEVRSALRAILRAVDRHLTHINGNRQWRQEVIARFRAGGEQSLANSTNSSPPSAAVVGVTQNLESVQTVSGTLQAQSQHLNSAASLGRRPSSLIGPIAPVGHPPTAAQALALAREWAELANNIARHKELLLSYNIGLDVDERTKRMVEATARRVGFALPSSRKE</sequence>
<organism evidence="1 3">
    <name type="scientific">Volvox reticuliferus</name>
    <dbReference type="NCBI Taxonomy" id="1737510"/>
    <lineage>
        <taxon>Eukaryota</taxon>
        <taxon>Viridiplantae</taxon>
        <taxon>Chlorophyta</taxon>
        <taxon>core chlorophytes</taxon>
        <taxon>Chlorophyceae</taxon>
        <taxon>CS clade</taxon>
        <taxon>Chlamydomonadales</taxon>
        <taxon>Volvocaceae</taxon>
        <taxon>Volvox</taxon>
    </lineage>
</organism>
<keyword evidence="3" id="KW-1185">Reference proteome</keyword>
<dbReference type="Proteomes" id="UP000747110">
    <property type="component" value="Unassembled WGS sequence"/>
</dbReference>
<dbReference type="PANTHER" id="PTHR35763">
    <property type="entry name" value="COMPLEX 1 LYR-LIKE PROTEIN"/>
    <property type="match status" value="1"/>
</dbReference>
<dbReference type="OrthoDB" id="549775at2759"/>
<evidence type="ECO:0000313" key="2">
    <source>
        <dbReference type="EMBL" id="GIL99296.1"/>
    </source>
</evidence>
<dbReference type="EMBL" id="BNCQ01000006">
    <property type="protein sequence ID" value="GIL99296.1"/>
    <property type="molecule type" value="Genomic_DNA"/>
</dbReference>
<dbReference type="EMBL" id="BNCP01000004">
    <property type="protein sequence ID" value="GIL72809.1"/>
    <property type="molecule type" value="Genomic_DNA"/>
</dbReference>
<evidence type="ECO:0000313" key="3">
    <source>
        <dbReference type="Proteomes" id="UP000747110"/>
    </source>
</evidence>
<dbReference type="AlphaFoldDB" id="A0A8J4C1N9"/>
<reference evidence="1" key="1">
    <citation type="journal article" date="2021" name="Proc. Natl. Acad. Sci. U.S.A.">
        <title>Three genomes in the algal genus Volvox reveal the fate of a haploid sex-determining region after a transition to homothallism.</title>
        <authorList>
            <person name="Yamamoto K."/>
            <person name="Hamaji T."/>
            <person name="Kawai-Toyooka H."/>
            <person name="Matsuzaki R."/>
            <person name="Takahashi F."/>
            <person name="Nishimura Y."/>
            <person name="Kawachi M."/>
            <person name="Noguchi H."/>
            <person name="Minakuchi Y."/>
            <person name="Umen J.G."/>
            <person name="Toyoda A."/>
            <person name="Nozaki H."/>
        </authorList>
    </citation>
    <scope>NUCLEOTIDE SEQUENCE</scope>
    <source>
        <strain evidence="2">NIES-3785</strain>
        <strain evidence="1">NIES-3786</strain>
    </source>
</reference>
<evidence type="ECO:0000313" key="1">
    <source>
        <dbReference type="EMBL" id="GIL72809.1"/>
    </source>
</evidence>
<name>A0A8J4C1N9_9CHLO</name>
<accession>A0A8J4C1N9</accession>
<comment type="caution">
    <text evidence="1">The sequence shown here is derived from an EMBL/GenBank/DDBJ whole genome shotgun (WGS) entry which is preliminary data.</text>
</comment>